<proteinExistence type="predicted"/>
<keyword evidence="2" id="KW-1185">Reference proteome</keyword>
<evidence type="ECO:0008006" key="3">
    <source>
        <dbReference type="Google" id="ProtNLM"/>
    </source>
</evidence>
<sequence>MASNNSPLASWETYAPSWDKGMGDEGNEYFRFLELPILEKLIGKLEGCHAIDLATGNGLVARWLAQKGASVIATDGAVTMIDRAKARTHIFLGEHKISFQCLDVTDQSSWDEFMVIDNQLMNGGFEVITMNMALMDIQDLEPLARSLKKLLKPNGCFVATLLHPLFFTSGAARQVVVREDPGTGQRIVDRSIVVTKYLNVPPARQLVLKGETESPYLFHRPLSQLFAPFFKAGLAVDALEETNFDERLSDPDEAHVCELDGQGSLQALRDTAEAIEYIRNVKLWGWL</sequence>
<dbReference type="InterPro" id="IPR029063">
    <property type="entry name" value="SAM-dependent_MTases_sf"/>
</dbReference>
<comment type="caution">
    <text evidence="1">The sequence shown here is derived from an EMBL/GenBank/DDBJ whole genome shotgun (WGS) entry which is preliminary data.</text>
</comment>
<dbReference type="Pfam" id="PF13489">
    <property type="entry name" value="Methyltransf_23"/>
    <property type="match status" value="1"/>
</dbReference>
<name>A0A1V6Q693_9EURO</name>
<evidence type="ECO:0000313" key="2">
    <source>
        <dbReference type="Proteomes" id="UP000191672"/>
    </source>
</evidence>
<gene>
    <name evidence="1" type="ORF">PENANT_c012G05439</name>
</gene>
<organism evidence="1 2">
    <name type="scientific">Penicillium antarcticum</name>
    <dbReference type="NCBI Taxonomy" id="416450"/>
    <lineage>
        <taxon>Eukaryota</taxon>
        <taxon>Fungi</taxon>
        <taxon>Dikarya</taxon>
        <taxon>Ascomycota</taxon>
        <taxon>Pezizomycotina</taxon>
        <taxon>Eurotiomycetes</taxon>
        <taxon>Eurotiomycetidae</taxon>
        <taxon>Eurotiales</taxon>
        <taxon>Aspergillaceae</taxon>
        <taxon>Penicillium</taxon>
    </lineage>
</organism>
<evidence type="ECO:0000313" key="1">
    <source>
        <dbReference type="EMBL" id="OQD84775.1"/>
    </source>
</evidence>
<dbReference type="CDD" id="cd02440">
    <property type="entry name" value="AdoMet_MTases"/>
    <property type="match status" value="1"/>
</dbReference>
<dbReference type="SUPFAM" id="SSF53335">
    <property type="entry name" value="S-adenosyl-L-methionine-dependent methyltransferases"/>
    <property type="match status" value="1"/>
</dbReference>
<dbReference type="Gene3D" id="3.40.50.150">
    <property type="entry name" value="Vaccinia Virus protein VP39"/>
    <property type="match status" value="1"/>
</dbReference>
<reference evidence="2" key="1">
    <citation type="journal article" date="2017" name="Nat. Microbiol.">
        <title>Global analysis of biosynthetic gene clusters reveals vast potential of secondary metabolite production in Penicillium species.</title>
        <authorList>
            <person name="Nielsen J.C."/>
            <person name="Grijseels S."/>
            <person name="Prigent S."/>
            <person name="Ji B."/>
            <person name="Dainat J."/>
            <person name="Nielsen K.F."/>
            <person name="Frisvad J.C."/>
            <person name="Workman M."/>
            <person name="Nielsen J."/>
        </authorList>
    </citation>
    <scope>NUCLEOTIDE SEQUENCE [LARGE SCALE GENOMIC DNA]</scope>
    <source>
        <strain evidence="2">IBT 31811</strain>
    </source>
</reference>
<dbReference type="EMBL" id="MDYN01000012">
    <property type="protein sequence ID" value="OQD84775.1"/>
    <property type="molecule type" value="Genomic_DNA"/>
</dbReference>
<dbReference type="AlphaFoldDB" id="A0A1V6Q693"/>
<protein>
    <recommendedName>
        <fullName evidence="3">Methyltransferase domain-containing protein</fullName>
    </recommendedName>
</protein>
<accession>A0A1V6Q693</accession>
<dbReference type="Proteomes" id="UP000191672">
    <property type="component" value="Unassembled WGS sequence"/>
</dbReference>